<dbReference type="RefSeq" id="WP_108022267.1">
    <property type="nucleotide sequence ID" value="NZ_QBKR01000005.1"/>
</dbReference>
<proteinExistence type="predicted"/>
<reference evidence="1 2" key="1">
    <citation type="submission" date="2018-04" db="EMBL/GenBank/DDBJ databases">
        <title>Genomic Encyclopedia of Archaeal and Bacterial Type Strains, Phase II (KMG-II): from individual species to whole genera.</title>
        <authorList>
            <person name="Goeker M."/>
        </authorList>
    </citation>
    <scope>NUCLEOTIDE SEQUENCE [LARGE SCALE GENOMIC DNA]</scope>
    <source>
        <strain evidence="1 2">DSM 45787</strain>
    </source>
</reference>
<comment type="caution">
    <text evidence="1">The sequence shown here is derived from an EMBL/GenBank/DDBJ whole genome shotgun (WGS) entry which is preliminary data.</text>
</comment>
<organism evidence="1 2">
    <name type="scientific">Melghirimyces profundicolus</name>
    <dbReference type="NCBI Taxonomy" id="1242148"/>
    <lineage>
        <taxon>Bacteria</taxon>
        <taxon>Bacillati</taxon>
        <taxon>Bacillota</taxon>
        <taxon>Bacilli</taxon>
        <taxon>Bacillales</taxon>
        <taxon>Thermoactinomycetaceae</taxon>
        <taxon>Melghirimyces</taxon>
    </lineage>
</organism>
<evidence type="ECO:0000313" key="1">
    <source>
        <dbReference type="EMBL" id="PTX62463.1"/>
    </source>
</evidence>
<dbReference type="OrthoDB" id="9837781at2"/>
<name>A0A2T6C2E5_9BACL</name>
<keyword evidence="2" id="KW-1185">Reference proteome</keyword>
<accession>A0A2T6C2E5</accession>
<dbReference type="AlphaFoldDB" id="A0A2T6C2E5"/>
<sequence length="116" mass="13470">MAWTREEREGILEELWPLVRDATKTVEVRLEAALGILEAYWNGSFEHFYGREGSERHPTYKQYGAGFLAHHIDRFPKELAPLLIRRFGTDPDLLAPGYTIWAPPGSRERKRMEENG</sequence>
<dbReference type="Proteomes" id="UP000244240">
    <property type="component" value="Unassembled WGS sequence"/>
</dbReference>
<protein>
    <submittedName>
        <fullName evidence="1">Uncharacterized protein</fullName>
    </submittedName>
</protein>
<dbReference type="EMBL" id="QBKR01000005">
    <property type="protein sequence ID" value="PTX62463.1"/>
    <property type="molecule type" value="Genomic_DNA"/>
</dbReference>
<gene>
    <name evidence="1" type="ORF">C8P63_10558</name>
</gene>
<evidence type="ECO:0000313" key="2">
    <source>
        <dbReference type="Proteomes" id="UP000244240"/>
    </source>
</evidence>